<proteinExistence type="predicted"/>
<reference evidence="2 3" key="1">
    <citation type="journal article" date="2015" name="Fungal Genet. Biol.">
        <title>Evolution of novel wood decay mechanisms in Agaricales revealed by the genome sequences of Fistulina hepatica and Cylindrobasidium torrendii.</title>
        <authorList>
            <person name="Floudas D."/>
            <person name="Held B.W."/>
            <person name="Riley R."/>
            <person name="Nagy L.G."/>
            <person name="Koehler G."/>
            <person name="Ransdell A.S."/>
            <person name="Younus H."/>
            <person name="Chow J."/>
            <person name="Chiniquy J."/>
            <person name="Lipzen A."/>
            <person name="Tritt A."/>
            <person name="Sun H."/>
            <person name="Haridas S."/>
            <person name="LaButti K."/>
            <person name="Ohm R.A."/>
            <person name="Kues U."/>
            <person name="Blanchette R.A."/>
            <person name="Grigoriev I.V."/>
            <person name="Minto R.E."/>
            <person name="Hibbett D.S."/>
        </authorList>
    </citation>
    <scope>NUCLEOTIDE SEQUENCE [LARGE SCALE GENOMIC DNA]</scope>
    <source>
        <strain evidence="2 3">ATCC 64428</strain>
    </source>
</reference>
<dbReference type="Proteomes" id="UP000054144">
    <property type="component" value="Unassembled WGS sequence"/>
</dbReference>
<evidence type="ECO:0000313" key="3">
    <source>
        <dbReference type="Proteomes" id="UP000054144"/>
    </source>
</evidence>
<protein>
    <submittedName>
        <fullName evidence="2">Uncharacterized protein</fullName>
    </submittedName>
</protein>
<feature type="region of interest" description="Disordered" evidence="1">
    <location>
        <begin position="325"/>
        <end position="344"/>
    </location>
</feature>
<accession>A0A0D7AQL9</accession>
<gene>
    <name evidence="2" type="ORF">FISHEDRAFT_68507</name>
</gene>
<evidence type="ECO:0000256" key="1">
    <source>
        <dbReference type="SAM" id="MobiDB-lite"/>
    </source>
</evidence>
<dbReference type="EMBL" id="KN881584">
    <property type="protein sequence ID" value="KIY53832.1"/>
    <property type="molecule type" value="Genomic_DNA"/>
</dbReference>
<evidence type="ECO:0000313" key="2">
    <source>
        <dbReference type="EMBL" id="KIY53832.1"/>
    </source>
</evidence>
<dbReference type="OrthoDB" id="3235325at2759"/>
<organism evidence="2 3">
    <name type="scientific">Fistulina hepatica ATCC 64428</name>
    <dbReference type="NCBI Taxonomy" id="1128425"/>
    <lineage>
        <taxon>Eukaryota</taxon>
        <taxon>Fungi</taxon>
        <taxon>Dikarya</taxon>
        <taxon>Basidiomycota</taxon>
        <taxon>Agaricomycotina</taxon>
        <taxon>Agaricomycetes</taxon>
        <taxon>Agaricomycetidae</taxon>
        <taxon>Agaricales</taxon>
        <taxon>Fistulinaceae</taxon>
        <taxon>Fistulina</taxon>
    </lineage>
</organism>
<sequence length="411" mass="44908">MAAACSQFFQMTGLPSAIDSSMKGVKCATKLGLCLAEALPAEVLNANDYPLVWFWNWEDYLKHLDTHKGISTASSHSSKKHLFKAHIFIEDENGYVVDVEHQCKMAKFMKDIFCTFKCKQLYASSFSSLDLGCLHDYCAEIYAKFPELYYCADDWKADHFGAKFYSQLKTIITHQEKTSIVIKSEPVEVHCIRQHSASATPLHPITVQALASTVSQSAVADVSIISDNSLVTPSPSARDSDVAELLTVDSLQDKVSASIPLSLQPALDSTALHSLENPLAVIYVSSISTASADNELSITPDDNGTAHPFPNIKYLKIKRKAEVEVGDAPKGKKSKPASLKPYHPNSTLSAQFKWALEHPDGSSAEFVSAFATLTQSEQQFYVKIGKGLKAKNQQPTTALVLEAIATMAAPL</sequence>
<name>A0A0D7AQL9_9AGAR</name>
<keyword evidence="3" id="KW-1185">Reference proteome</keyword>
<dbReference type="AlphaFoldDB" id="A0A0D7AQL9"/>